<evidence type="ECO:0000256" key="2">
    <source>
        <dbReference type="SAM" id="MobiDB-lite"/>
    </source>
</evidence>
<dbReference type="GO" id="GO:0016272">
    <property type="term" value="C:prefoldin complex"/>
    <property type="evidence" value="ECO:0007669"/>
    <property type="project" value="InterPro"/>
</dbReference>
<accession>A0A7J4KWR5</accession>
<dbReference type="Pfam" id="PF01920">
    <property type="entry name" value="Prefoldin_2"/>
    <property type="match status" value="1"/>
</dbReference>
<dbReference type="GO" id="GO:0006457">
    <property type="term" value="P:protein folding"/>
    <property type="evidence" value="ECO:0007669"/>
    <property type="project" value="InterPro"/>
</dbReference>
<evidence type="ECO:0000256" key="1">
    <source>
        <dbReference type="SAM" id="Coils"/>
    </source>
</evidence>
<dbReference type="InterPro" id="IPR009053">
    <property type="entry name" value="Prefoldin"/>
</dbReference>
<gene>
    <name evidence="3" type="ORF">HA227_04855</name>
</gene>
<dbReference type="AlphaFoldDB" id="A0A7J4KWR5"/>
<dbReference type="GO" id="GO:0051082">
    <property type="term" value="F:unfolded protein binding"/>
    <property type="evidence" value="ECO:0007669"/>
    <property type="project" value="InterPro"/>
</dbReference>
<dbReference type="Gene3D" id="1.10.287.370">
    <property type="match status" value="1"/>
</dbReference>
<organism evidence="3 4">
    <name type="scientific">Candidatus Iainarchaeum sp</name>
    <dbReference type="NCBI Taxonomy" id="3101447"/>
    <lineage>
        <taxon>Archaea</taxon>
        <taxon>Candidatus Iainarchaeota</taxon>
        <taxon>Candidatus Iainarchaeia</taxon>
        <taxon>Candidatus Iainarchaeales</taxon>
        <taxon>Candidatus Iainarchaeaceae</taxon>
        <taxon>Candidatus Iainarchaeum</taxon>
    </lineage>
</organism>
<reference evidence="4" key="1">
    <citation type="journal article" date="2020" name="bioRxiv">
        <title>A rank-normalized archaeal taxonomy based on genome phylogeny resolves widespread incomplete and uneven classifications.</title>
        <authorList>
            <person name="Rinke C."/>
            <person name="Chuvochina M."/>
            <person name="Mussig A.J."/>
            <person name="Chaumeil P.-A."/>
            <person name="Waite D.W."/>
            <person name="Whitman W.B."/>
            <person name="Parks D.H."/>
            <person name="Hugenholtz P."/>
        </authorList>
    </citation>
    <scope>NUCLEOTIDE SEQUENCE [LARGE SCALE GENOMIC DNA]</scope>
</reference>
<name>A0A7J4KWR5_9ARCH</name>
<dbReference type="SUPFAM" id="SSF46579">
    <property type="entry name" value="Prefoldin"/>
    <property type="match status" value="1"/>
</dbReference>
<evidence type="ECO:0000313" key="4">
    <source>
        <dbReference type="Proteomes" id="UP000527315"/>
    </source>
</evidence>
<feature type="compositionally biased region" description="Polar residues" evidence="2">
    <location>
        <begin position="108"/>
        <end position="117"/>
    </location>
</feature>
<comment type="caution">
    <text evidence="3">The sequence shown here is derived from an EMBL/GenBank/DDBJ whole genome shotgun (WGS) entry which is preliminary data.</text>
</comment>
<feature type="compositionally biased region" description="Basic and acidic residues" evidence="2">
    <location>
        <begin position="118"/>
        <end position="134"/>
    </location>
</feature>
<evidence type="ECO:0000313" key="3">
    <source>
        <dbReference type="EMBL" id="HIH33549.1"/>
    </source>
</evidence>
<keyword evidence="1" id="KW-0175">Coiled coil</keyword>
<protein>
    <recommendedName>
        <fullName evidence="5">Prefoldin subunit beta</fullName>
    </recommendedName>
</protein>
<feature type="coiled-coil region" evidence="1">
    <location>
        <begin position="3"/>
        <end position="103"/>
    </location>
</feature>
<evidence type="ECO:0008006" key="5">
    <source>
        <dbReference type="Google" id="ProtNLM"/>
    </source>
</evidence>
<feature type="region of interest" description="Disordered" evidence="2">
    <location>
        <begin position="104"/>
        <end position="134"/>
    </location>
</feature>
<dbReference type="Proteomes" id="UP000527315">
    <property type="component" value="Unassembled WGS sequence"/>
</dbReference>
<dbReference type="EMBL" id="DUFJ01000107">
    <property type="protein sequence ID" value="HIH33549.1"/>
    <property type="molecule type" value="Genomic_DNA"/>
</dbReference>
<sequence>MEKQELQQSIAEFERNRNQLLGISSQKQQLQFQSTALNSAIEELEKTQEKKAYKAVANIMVLCDVKDLKKEISEQKETADLRVKTLQKQEDALVEKLNKLKSRIEGEASSSSAQNSGEETKVLPSKPEKAGRKN</sequence>
<proteinExistence type="predicted"/>
<dbReference type="InterPro" id="IPR002777">
    <property type="entry name" value="PFD_beta-like"/>
</dbReference>